<reference evidence="2" key="1">
    <citation type="submission" date="2016-01" db="EMBL/GenBank/DDBJ databases">
        <authorList>
            <person name="Regsiter A."/>
            <person name="william w."/>
        </authorList>
    </citation>
    <scope>NUCLEOTIDE SEQUENCE</scope>
    <source>
        <strain evidence="2">NCPPB 1641</strain>
    </source>
</reference>
<dbReference type="GO" id="GO:0015074">
    <property type="term" value="P:DNA integration"/>
    <property type="evidence" value="ECO:0007669"/>
    <property type="project" value="InterPro"/>
</dbReference>
<evidence type="ECO:0000313" key="3">
    <source>
        <dbReference type="Proteomes" id="UP000192140"/>
    </source>
</evidence>
<comment type="caution">
    <text evidence="2">The sequence shown here is derived from an EMBL/GenBank/DDBJ whole genome shotgun (WGS) entry which is preliminary data.</text>
</comment>
<dbReference type="InterPro" id="IPR011010">
    <property type="entry name" value="DNA_brk_join_enz"/>
</dbReference>
<gene>
    <name evidence="2" type="ORF">AGR7A_Lc120643</name>
</gene>
<keyword evidence="1" id="KW-0233">DNA recombination</keyword>
<dbReference type="GO" id="GO:0003677">
    <property type="term" value="F:DNA binding"/>
    <property type="evidence" value="ECO:0007669"/>
    <property type="project" value="InterPro"/>
</dbReference>
<proteinExistence type="predicted"/>
<evidence type="ECO:0000256" key="1">
    <source>
        <dbReference type="ARBA" id="ARBA00023172"/>
    </source>
</evidence>
<dbReference type="GO" id="GO:0006310">
    <property type="term" value="P:DNA recombination"/>
    <property type="evidence" value="ECO:0007669"/>
    <property type="project" value="UniProtKB-KW"/>
</dbReference>
<evidence type="ECO:0000313" key="2">
    <source>
        <dbReference type="EMBL" id="CVI59691.1"/>
    </source>
</evidence>
<accession>A0A1S7TYS0</accession>
<dbReference type="Gene3D" id="1.10.443.10">
    <property type="entry name" value="Intergrase catalytic core"/>
    <property type="match status" value="1"/>
</dbReference>
<organism evidence="2 3">
    <name type="scientific">Agrobacterium deltaense NCPPB 1641</name>
    <dbReference type="NCBI Taxonomy" id="1183425"/>
    <lineage>
        <taxon>Bacteria</taxon>
        <taxon>Pseudomonadati</taxon>
        <taxon>Pseudomonadota</taxon>
        <taxon>Alphaproteobacteria</taxon>
        <taxon>Hyphomicrobiales</taxon>
        <taxon>Rhizobiaceae</taxon>
        <taxon>Rhizobium/Agrobacterium group</taxon>
        <taxon>Agrobacterium</taxon>
    </lineage>
</organism>
<name>A0A1S7TYS0_9HYPH</name>
<protein>
    <submittedName>
        <fullName evidence="2">Uncharacterized protein</fullName>
    </submittedName>
</protein>
<dbReference type="SUPFAM" id="SSF56349">
    <property type="entry name" value="DNA breaking-rejoining enzymes"/>
    <property type="match status" value="1"/>
</dbReference>
<sequence length="592" mass="66992">MSNISHKLRSRTPPANQRPTARAYATLGILKQRSLARRQSAQREVAPANASGRALPAYVHSRETKMKKASGNISPSKRKLDLTNIERGLHHLVVKQMVRTESGPRRLPKLYILTPDGNGGVRPEPFEPILEYFEDRSAMSFQWKKNASRAMGLLIDYAMAMSNTERFHEWEVQGKLQRRLFRGLAVALVHGTAALDSSGRLQDGTNLHWKPLGRRQAGVLLSSLTLFFRWLREDDSNSRWAAAGSTEEIGKHPSVALRLAIELQIRWQSSLLGHLKGVPRHPSHPYPFVSGKPPHSEDAVPTFPSTHVMPFLRHGFMDPRGDRNYEAELVAHLTFGLGLRESEPFHLYVTDVQFVQNVPWVFFHHPAEGKVMDGRGGLITRREYLRQFGLLPRNEDEGARNEAGWKGMSGDGVGTPGFWLPIDPIRNRSAELLKRYIFVTRPAIMAARPRSAGDHPFLLVNPRKIEGWGTGEMGDPYTIEAFEGAWETAVEGFGRRVQDPNMAHMRKHNGNTPHGARHFYGRFLYSAGVDGTVIQRCMHHRTLDAHKAYTRLTPSEINDILRRARHGERPDPPFHDLRNEFMSQFENIPPAV</sequence>
<dbReference type="EMBL" id="FCNP01000033">
    <property type="protein sequence ID" value="CVI59691.1"/>
    <property type="molecule type" value="Genomic_DNA"/>
</dbReference>
<dbReference type="AlphaFoldDB" id="A0A1S7TYS0"/>
<dbReference type="Proteomes" id="UP000192140">
    <property type="component" value="Unassembled WGS sequence"/>
</dbReference>
<keyword evidence="3" id="KW-1185">Reference proteome</keyword>
<dbReference type="InterPro" id="IPR013762">
    <property type="entry name" value="Integrase-like_cat_sf"/>
</dbReference>